<dbReference type="Proteomes" id="UP001165083">
    <property type="component" value="Unassembled WGS sequence"/>
</dbReference>
<protein>
    <submittedName>
        <fullName evidence="1">Unnamed protein product</fullName>
    </submittedName>
</protein>
<evidence type="ECO:0000313" key="2">
    <source>
        <dbReference type="Proteomes" id="UP001165083"/>
    </source>
</evidence>
<sequence>MTYQFFVHFSASRHDLRISTSVKFREPGHLDTSISVWEKLVSCIAAEVEGELIDKMCGISSSIGSVAPSNSPEVHPTRSKHVAATATYCE</sequence>
<reference evidence="1" key="1">
    <citation type="submission" date="2023-04" db="EMBL/GenBank/DDBJ databases">
        <title>Phytophthora lilii NBRC 32176.</title>
        <authorList>
            <person name="Ichikawa N."/>
            <person name="Sato H."/>
            <person name="Tonouchi N."/>
        </authorList>
    </citation>
    <scope>NUCLEOTIDE SEQUENCE</scope>
    <source>
        <strain evidence="1">NBRC 32176</strain>
    </source>
</reference>
<organism evidence="1 2">
    <name type="scientific">Phytophthora lilii</name>
    <dbReference type="NCBI Taxonomy" id="2077276"/>
    <lineage>
        <taxon>Eukaryota</taxon>
        <taxon>Sar</taxon>
        <taxon>Stramenopiles</taxon>
        <taxon>Oomycota</taxon>
        <taxon>Peronosporomycetes</taxon>
        <taxon>Peronosporales</taxon>
        <taxon>Peronosporaceae</taxon>
        <taxon>Phytophthora</taxon>
    </lineage>
</organism>
<keyword evidence="2" id="KW-1185">Reference proteome</keyword>
<proteinExistence type="predicted"/>
<comment type="caution">
    <text evidence="1">The sequence shown here is derived from an EMBL/GenBank/DDBJ whole genome shotgun (WGS) entry which is preliminary data.</text>
</comment>
<dbReference type="OrthoDB" id="95755at2759"/>
<accession>A0A9W6XAE7</accession>
<evidence type="ECO:0000313" key="1">
    <source>
        <dbReference type="EMBL" id="GMF34597.1"/>
    </source>
</evidence>
<dbReference type="AlphaFoldDB" id="A0A9W6XAE7"/>
<gene>
    <name evidence="1" type="ORF">Plil01_001474000</name>
</gene>
<dbReference type="EMBL" id="BSXW01001199">
    <property type="protein sequence ID" value="GMF34597.1"/>
    <property type="molecule type" value="Genomic_DNA"/>
</dbReference>
<name>A0A9W6XAE7_9STRA</name>